<dbReference type="EMBL" id="OX596086">
    <property type="protein sequence ID" value="CAI9698826.1"/>
    <property type="molecule type" value="Genomic_DNA"/>
</dbReference>
<gene>
    <name evidence="1" type="ORF">MRATA1EN3_LOCUS10039</name>
</gene>
<evidence type="ECO:0000313" key="1">
    <source>
        <dbReference type="EMBL" id="CAI9698826.1"/>
    </source>
</evidence>
<name>A0ACB0EF86_RANTA</name>
<sequence>MRREERRAGAPHPRAPGFLAEKISKRPQERPPRRDCGLLGRLALVAVVGSPAGEPGPRVMVKSVGFWELHPNPGGDSGGTRAEQSRAARGRAVATAEPGRLTTRVSVEKNCWGPSPPPRVPTWGNLEPENVMKGQEGRPPKHFIQLDGQMLLERWRRLTRPVVSFGLSRNALDVCRRACSSAGSPRPPEHPSDRRRMEICRWSARGTIHGEMSSVRTCPKAIGENAGGSCSRFCYSRQNPELPEDSASVPRELLTAGHQGT</sequence>
<protein>
    <submittedName>
        <fullName evidence="1">Uncharacterized protein</fullName>
    </submittedName>
</protein>
<reference evidence="1" key="1">
    <citation type="submission" date="2023-05" db="EMBL/GenBank/DDBJ databases">
        <authorList>
            <consortium name="ELIXIR-Norway"/>
        </authorList>
    </citation>
    <scope>NUCLEOTIDE SEQUENCE</scope>
</reference>
<proteinExistence type="predicted"/>
<organism evidence="1 2">
    <name type="scientific">Rangifer tarandus platyrhynchus</name>
    <name type="common">Svalbard reindeer</name>
    <dbReference type="NCBI Taxonomy" id="3082113"/>
    <lineage>
        <taxon>Eukaryota</taxon>
        <taxon>Metazoa</taxon>
        <taxon>Chordata</taxon>
        <taxon>Craniata</taxon>
        <taxon>Vertebrata</taxon>
        <taxon>Euteleostomi</taxon>
        <taxon>Mammalia</taxon>
        <taxon>Eutheria</taxon>
        <taxon>Laurasiatheria</taxon>
        <taxon>Artiodactyla</taxon>
        <taxon>Ruminantia</taxon>
        <taxon>Pecora</taxon>
        <taxon>Cervidae</taxon>
        <taxon>Odocoileinae</taxon>
        <taxon>Rangifer</taxon>
    </lineage>
</organism>
<dbReference type="Proteomes" id="UP001162501">
    <property type="component" value="Chromosome 2"/>
</dbReference>
<evidence type="ECO:0000313" key="2">
    <source>
        <dbReference type="Proteomes" id="UP001162501"/>
    </source>
</evidence>
<accession>A0ACB0EF86</accession>